<dbReference type="Gene3D" id="2.130.10.10">
    <property type="entry name" value="YVTN repeat-like/Quinoprotein amine dehydrogenase"/>
    <property type="match status" value="1"/>
</dbReference>
<keyword evidence="4" id="KW-1185">Reference proteome</keyword>
<feature type="compositionally biased region" description="Polar residues" evidence="1">
    <location>
        <begin position="1"/>
        <end position="11"/>
    </location>
</feature>
<evidence type="ECO:0000259" key="2">
    <source>
        <dbReference type="Pfam" id="PF13699"/>
    </source>
</evidence>
<gene>
    <name evidence="3" type="ORF">GCM10022204_32000</name>
</gene>
<comment type="caution">
    <text evidence="3">The sequence shown here is derived from an EMBL/GenBank/DDBJ whole genome shotgun (WGS) entry which is preliminary data.</text>
</comment>
<evidence type="ECO:0000256" key="1">
    <source>
        <dbReference type="SAM" id="MobiDB-lite"/>
    </source>
</evidence>
<evidence type="ECO:0000313" key="3">
    <source>
        <dbReference type="EMBL" id="GAA3710962.1"/>
    </source>
</evidence>
<dbReference type="InterPro" id="IPR011047">
    <property type="entry name" value="Quinoprotein_ADH-like_sf"/>
</dbReference>
<accession>A0ABP7E1I1</accession>
<organism evidence="3 4">
    <name type="scientific">Microlunatus aurantiacus</name>
    <dbReference type="NCBI Taxonomy" id="446786"/>
    <lineage>
        <taxon>Bacteria</taxon>
        <taxon>Bacillati</taxon>
        <taxon>Actinomycetota</taxon>
        <taxon>Actinomycetes</taxon>
        <taxon>Propionibacteriales</taxon>
        <taxon>Propionibacteriaceae</taxon>
        <taxon>Microlunatus</taxon>
    </lineage>
</organism>
<protein>
    <recommendedName>
        <fullName evidence="2">eCIS core domain-containing protein</fullName>
    </recommendedName>
</protein>
<reference evidence="4" key="1">
    <citation type="journal article" date="2019" name="Int. J. Syst. Evol. Microbiol.">
        <title>The Global Catalogue of Microorganisms (GCM) 10K type strain sequencing project: providing services to taxonomists for standard genome sequencing and annotation.</title>
        <authorList>
            <consortium name="The Broad Institute Genomics Platform"/>
            <consortium name="The Broad Institute Genome Sequencing Center for Infectious Disease"/>
            <person name="Wu L."/>
            <person name="Ma J."/>
        </authorList>
    </citation>
    <scope>NUCLEOTIDE SEQUENCE [LARGE SCALE GENOMIC DNA]</scope>
    <source>
        <strain evidence="4">JCM 16548</strain>
    </source>
</reference>
<sequence length="954" mass="102937">MDMTAVPTSEETNAHPLPPGTRARLERAFGTDLSAVRLHDDEQAEAFAERLGADAVTVGSDVYLRRGRRPGLGLLAHEVAHVLQQSSGRLPVPGDRDEPFRGRAGDRWEREADDAARHVLEGAPLPAALRGVPVGGGTAAVVARAGAIQCHDSFEHRALGDVSTPDLVRIAGPAGTPRTQVLDREIALQYLWYAEPESVTEESLRKVCPDIQTFRLAESGLLVTYGELNALPDYIATGPTADTTPKTVLLPILQYIRQESYIQLSKLAGRTETTPFAGSVFSPSQWVPGLINRLLESQALDVLSLPLGIDGTDHYSALLGRNACHFAPFSWYRWQGAYLSAKGLAEQAFAASDPNVRARLTHQAWIQVGYADHFLQDSFAAGHLVNKNLIMQWFVSWAAGKSLVPVMDWDEVQRMTADHQPGLAARQLYGSAYAGGSTDPQTAEDQATYQARRGTPGLVAGASGSVDAAYQDYFVFLSSLITQSASAAIHDHYNTNSSWVASVSHPTPYEVWGDDTFFNHTSGSEGVQETSVTTQLSRQSIREVLAGGRTSVTTQQLRDRFPTQVRGAGNQLLGLEAWNDTQRDFCGETIFPQLHDLIVRIAGPQIPNISQDEDLATRWSTSLPDTGYRATSVQLVGERVFYATNGAVFELSSRLGAPLGRLVLSKSGGDVRLASDGKRLFAGVAGQAFGIKINGGFAIDWKADLEGAGSNPVDLITTPDALLAGSNGYVHRIEPNVGHVEKSLLLVSRYWSGDYTMRLALWGSLLVAGTHGYVYAVRLTDFGLAWERSLDGGGYNPVSVLVRGTMVYAGTNGRAYQILAANGQLRQNLRVTDAVGVGDYTTTLAGDDQTLYVGVHGYVYGIRLDSWSKPAWEANLAGNRYSMVNLALNGDQLLAGSYGYLFRINPASGAVVRNVLLTAAVGIGEYETRVALTPDGRTAYVGIHGYGNRVSSLG</sequence>
<name>A0ABP7E1I1_9ACTN</name>
<dbReference type="Pfam" id="PF13699">
    <property type="entry name" value="eCIS_core"/>
    <property type="match status" value="1"/>
</dbReference>
<dbReference type="EMBL" id="BAAAYX010000013">
    <property type="protein sequence ID" value="GAA3710962.1"/>
    <property type="molecule type" value="Genomic_DNA"/>
</dbReference>
<dbReference type="Proteomes" id="UP001500051">
    <property type="component" value="Unassembled WGS sequence"/>
</dbReference>
<proteinExistence type="predicted"/>
<dbReference type="InterPro" id="IPR015943">
    <property type="entry name" value="WD40/YVTN_repeat-like_dom_sf"/>
</dbReference>
<feature type="region of interest" description="Disordered" evidence="1">
    <location>
        <begin position="1"/>
        <end position="21"/>
    </location>
</feature>
<evidence type="ECO:0000313" key="4">
    <source>
        <dbReference type="Proteomes" id="UP001500051"/>
    </source>
</evidence>
<dbReference type="InterPro" id="IPR025295">
    <property type="entry name" value="eCIS_core_dom"/>
</dbReference>
<dbReference type="SUPFAM" id="SSF50998">
    <property type="entry name" value="Quinoprotein alcohol dehydrogenase-like"/>
    <property type="match status" value="1"/>
</dbReference>
<feature type="domain" description="eCIS core" evidence="2">
    <location>
        <begin position="16"/>
        <end position="88"/>
    </location>
</feature>